<accession>A0ABW0ZBG9</accession>
<dbReference type="RefSeq" id="WP_390321401.1">
    <property type="nucleotide sequence ID" value="NZ_JBHSPB010000036.1"/>
</dbReference>
<protein>
    <submittedName>
        <fullName evidence="1">Uncharacterized protein</fullName>
    </submittedName>
</protein>
<sequence>MNVDGAETRARWGRTEIPVTAGQHQIAVYFRYRGQRTARLGEGRGEFTVGDGSPERMRASAALGVRNGSSFRLAVD</sequence>
<dbReference type="Proteomes" id="UP001596083">
    <property type="component" value="Unassembled WGS sequence"/>
</dbReference>
<dbReference type="EMBL" id="JBHSPB010000036">
    <property type="protein sequence ID" value="MFC5724849.1"/>
    <property type="molecule type" value="Genomic_DNA"/>
</dbReference>
<reference evidence="2" key="1">
    <citation type="journal article" date="2019" name="Int. J. Syst. Evol. Microbiol.">
        <title>The Global Catalogue of Microorganisms (GCM) 10K type strain sequencing project: providing services to taxonomists for standard genome sequencing and annotation.</title>
        <authorList>
            <consortium name="The Broad Institute Genomics Platform"/>
            <consortium name="The Broad Institute Genome Sequencing Center for Infectious Disease"/>
            <person name="Wu L."/>
            <person name="Ma J."/>
        </authorList>
    </citation>
    <scope>NUCLEOTIDE SEQUENCE [LARGE SCALE GENOMIC DNA]</scope>
    <source>
        <strain evidence="2">CGMCC 4.7304</strain>
    </source>
</reference>
<keyword evidence="2" id="KW-1185">Reference proteome</keyword>
<proteinExistence type="predicted"/>
<comment type="caution">
    <text evidence="1">The sequence shown here is derived from an EMBL/GenBank/DDBJ whole genome shotgun (WGS) entry which is preliminary data.</text>
</comment>
<name>A0ABW0ZBG9_9ACTN</name>
<evidence type="ECO:0000313" key="2">
    <source>
        <dbReference type="Proteomes" id="UP001596083"/>
    </source>
</evidence>
<evidence type="ECO:0000313" key="1">
    <source>
        <dbReference type="EMBL" id="MFC5724849.1"/>
    </source>
</evidence>
<gene>
    <name evidence="1" type="ORF">ACFP1Z_32345</name>
</gene>
<organism evidence="1 2">
    <name type="scientific">Streptomyces gamaensis</name>
    <dbReference type="NCBI Taxonomy" id="1763542"/>
    <lineage>
        <taxon>Bacteria</taxon>
        <taxon>Bacillati</taxon>
        <taxon>Actinomycetota</taxon>
        <taxon>Actinomycetes</taxon>
        <taxon>Kitasatosporales</taxon>
        <taxon>Streptomycetaceae</taxon>
        <taxon>Streptomyces</taxon>
    </lineage>
</organism>